<evidence type="ECO:0000313" key="1">
    <source>
        <dbReference type="EMBL" id="KAK3753461.1"/>
    </source>
</evidence>
<reference evidence="1" key="1">
    <citation type="journal article" date="2023" name="G3 (Bethesda)">
        <title>A reference genome for the long-term kleptoplast-retaining sea slug Elysia crispata morphotype clarki.</title>
        <authorList>
            <person name="Eastman K.E."/>
            <person name="Pendleton A.L."/>
            <person name="Shaikh M.A."/>
            <person name="Suttiyut T."/>
            <person name="Ogas R."/>
            <person name="Tomko P."/>
            <person name="Gavelis G."/>
            <person name="Widhalm J.R."/>
            <person name="Wisecaver J.H."/>
        </authorList>
    </citation>
    <scope>NUCLEOTIDE SEQUENCE</scope>
    <source>
        <strain evidence="1">ECLA1</strain>
    </source>
</reference>
<accession>A0AAE0YPE7</accession>
<dbReference type="EMBL" id="JAWDGP010005712">
    <property type="protein sequence ID" value="KAK3753461.1"/>
    <property type="molecule type" value="Genomic_DNA"/>
</dbReference>
<comment type="caution">
    <text evidence="1">The sequence shown here is derived from an EMBL/GenBank/DDBJ whole genome shotgun (WGS) entry which is preliminary data.</text>
</comment>
<gene>
    <name evidence="1" type="ORF">RRG08_056353</name>
</gene>
<dbReference type="AlphaFoldDB" id="A0AAE0YPE7"/>
<dbReference type="Proteomes" id="UP001283361">
    <property type="component" value="Unassembled WGS sequence"/>
</dbReference>
<sequence>MPLKRQPVQTVRVGHKLTTGMRMIKLTKLLVVQSSPWGHYEAVRSIKCQTEELVYGRSILTPAIIGNTKIWWLKPGLSQFTNGYMWTTKRVTSASSFSTLSGKPVTLGCLQVTGPRNVSCCLSLQVPASAAN</sequence>
<organism evidence="1 2">
    <name type="scientific">Elysia crispata</name>
    <name type="common">lettuce slug</name>
    <dbReference type="NCBI Taxonomy" id="231223"/>
    <lineage>
        <taxon>Eukaryota</taxon>
        <taxon>Metazoa</taxon>
        <taxon>Spiralia</taxon>
        <taxon>Lophotrochozoa</taxon>
        <taxon>Mollusca</taxon>
        <taxon>Gastropoda</taxon>
        <taxon>Heterobranchia</taxon>
        <taxon>Euthyneura</taxon>
        <taxon>Panpulmonata</taxon>
        <taxon>Sacoglossa</taxon>
        <taxon>Placobranchoidea</taxon>
        <taxon>Plakobranchidae</taxon>
        <taxon>Elysia</taxon>
    </lineage>
</organism>
<name>A0AAE0YPE7_9GAST</name>
<evidence type="ECO:0000313" key="2">
    <source>
        <dbReference type="Proteomes" id="UP001283361"/>
    </source>
</evidence>
<keyword evidence="2" id="KW-1185">Reference proteome</keyword>
<proteinExistence type="predicted"/>
<protein>
    <submittedName>
        <fullName evidence="1">Uncharacterized protein</fullName>
    </submittedName>
</protein>